<proteinExistence type="predicted"/>
<comment type="caution">
    <text evidence="1">The sequence shown here is derived from an EMBL/GenBank/DDBJ whole genome shotgun (WGS) entry which is preliminary data.</text>
</comment>
<evidence type="ECO:0000313" key="2">
    <source>
        <dbReference type="Proteomes" id="UP000579812"/>
    </source>
</evidence>
<dbReference type="AlphaFoldDB" id="A0A7J6D7I9"/>
<dbReference type="EMBL" id="JAAMOB010000003">
    <property type="protein sequence ID" value="KAF4115249.1"/>
    <property type="molecule type" value="Genomic_DNA"/>
</dbReference>
<name>A0A7J6D7I9_9TELE</name>
<accession>A0A7J6D7I9</accession>
<evidence type="ECO:0000313" key="1">
    <source>
        <dbReference type="EMBL" id="KAF4115249.1"/>
    </source>
</evidence>
<reference evidence="1 2" key="1">
    <citation type="submission" date="2020-04" db="EMBL/GenBank/DDBJ databases">
        <title>Chromosome-level genome assembly of a cyprinid fish Onychostoma macrolepis by integration of Nanopore Sequencing, Bionano and Hi-C technology.</title>
        <authorList>
            <person name="Wang D."/>
        </authorList>
    </citation>
    <scope>NUCLEOTIDE SEQUENCE [LARGE SCALE GENOMIC DNA]</scope>
    <source>
        <strain evidence="1">SWU-2019</strain>
        <tissue evidence="1">Muscle</tissue>
    </source>
</reference>
<gene>
    <name evidence="1" type="ORF">G5714_002738</name>
</gene>
<organism evidence="1 2">
    <name type="scientific">Onychostoma macrolepis</name>
    <dbReference type="NCBI Taxonomy" id="369639"/>
    <lineage>
        <taxon>Eukaryota</taxon>
        <taxon>Metazoa</taxon>
        <taxon>Chordata</taxon>
        <taxon>Craniata</taxon>
        <taxon>Vertebrata</taxon>
        <taxon>Euteleostomi</taxon>
        <taxon>Actinopterygii</taxon>
        <taxon>Neopterygii</taxon>
        <taxon>Teleostei</taxon>
        <taxon>Ostariophysi</taxon>
        <taxon>Cypriniformes</taxon>
        <taxon>Cyprinidae</taxon>
        <taxon>Acrossocheilinae</taxon>
        <taxon>Onychostoma</taxon>
    </lineage>
</organism>
<dbReference type="Proteomes" id="UP000579812">
    <property type="component" value="Unassembled WGS sequence"/>
</dbReference>
<evidence type="ECO:0008006" key="3">
    <source>
        <dbReference type="Google" id="ProtNLM"/>
    </source>
</evidence>
<sequence>MAFPSRSSRVSGFTVEFRYVFMCLPPSIHHPNTRTRSLIRRQKLLTGSCETQSLAAAAETQKLLSFGAIDYSTDKIVSQCYDGACTMSGIRGWLQALLQKKLGRKTPYMHCYNHQLHLAVVHATQAEPCAGTFFDLSSALHSLFHRQYVIHNYDVPCFKRLETSHYDVKKCLVDSKEGVLAILSEVSHSEAVLHPWISEQKHLALCSWKRTPSLKLAILKLNKSNKLVFSRFQYAQPIPASGW</sequence>
<keyword evidence="2" id="KW-1185">Reference proteome</keyword>
<protein>
    <recommendedName>
        <fullName evidence="3">DUF4371 domain-containing protein</fullName>
    </recommendedName>
</protein>